<evidence type="ECO:0000259" key="1">
    <source>
        <dbReference type="Pfam" id="PF07238"/>
    </source>
</evidence>
<dbReference type="Proteomes" id="UP000663722">
    <property type="component" value="Chromosome"/>
</dbReference>
<feature type="domain" description="PilZ" evidence="1">
    <location>
        <begin position="49"/>
        <end position="163"/>
    </location>
</feature>
<keyword evidence="3" id="KW-1185">Reference proteome</keyword>
<dbReference type="Gene3D" id="2.40.10.220">
    <property type="entry name" value="predicted glycosyltransferase like domains"/>
    <property type="match status" value="1"/>
</dbReference>
<proteinExistence type="predicted"/>
<organism evidence="2 3">
    <name type="scientific">Desulfonema magnum</name>
    <dbReference type="NCBI Taxonomy" id="45655"/>
    <lineage>
        <taxon>Bacteria</taxon>
        <taxon>Pseudomonadati</taxon>
        <taxon>Thermodesulfobacteriota</taxon>
        <taxon>Desulfobacteria</taxon>
        <taxon>Desulfobacterales</taxon>
        <taxon>Desulfococcaceae</taxon>
        <taxon>Desulfonema</taxon>
    </lineage>
</organism>
<dbReference type="SUPFAM" id="SSF141371">
    <property type="entry name" value="PilZ domain-like"/>
    <property type="match status" value="1"/>
</dbReference>
<dbReference type="EMBL" id="CP061800">
    <property type="protein sequence ID" value="QTA89531.1"/>
    <property type="molecule type" value="Genomic_DNA"/>
</dbReference>
<dbReference type="Pfam" id="PF07238">
    <property type="entry name" value="PilZ"/>
    <property type="match status" value="1"/>
</dbReference>
<dbReference type="KEGG" id="dmm:dnm_055870"/>
<protein>
    <submittedName>
        <fullName evidence="2">PilZ domain-containing protein</fullName>
    </submittedName>
</protein>
<reference evidence="2" key="1">
    <citation type="journal article" date="2021" name="Microb. Physiol.">
        <title>Proteogenomic Insights into the Physiology of Marine, Sulfate-Reducing, Filamentous Desulfonema limicola and Desulfonema magnum.</title>
        <authorList>
            <person name="Schnaars V."/>
            <person name="Wohlbrand L."/>
            <person name="Scheve S."/>
            <person name="Hinrichs C."/>
            <person name="Reinhardt R."/>
            <person name="Rabus R."/>
        </authorList>
    </citation>
    <scope>NUCLEOTIDE SEQUENCE</scope>
    <source>
        <strain evidence="2">4be13</strain>
    </source>
</reference>
<dbReference type="GO" id="GO:0035438">
    <property type="term" value="F:cyclic-di-GMP binding"/>
    <property type="evidence" value="ECO:0007669"/>
    <property type="project" value="InterPro"/>
</dbReference>
<gene>
    <name evidence="2" type="ORF">dnm_055870</name>
</gene>
<name>A0A975GQ00_9BACT</name>
<dbReference type="AlphaFoldDB" id="A0A975GQ00"/>
<dbReference type="InterPro" id="IPR009875">
    <property type="entry name" value="PilZ_domain"/>
</dbReference>
<evidence type="ECO:0000313" key="2">
    <source>
        <dbReference type="EMBL" id="QTA89531.1"/>
    </source>
</evidence>
<evidence type="ECO:0000313" key="3">
    <source>
        <dbReference type="Proteomes" id="UP000663722"/>
    </source>
</evidence>
<accession>A0A975GQ00</accession>
<sequence>MRIRRTFGFQVSSFKLQVSSFKFQISSSEFQISSFKFQISKESIMERIERREYKRMFFSIEDGPVAVFDLPNYQEKTIRAIVMDLSPGGMGLSIKKDDNIIINVEDRLLLREFKGHTELWPVVGIETKIRWIQNYKGFKHMLFGCEFLDIPETAKDQIRNFINSWADKMTRR</sequence>